<evidence type="ECO:0000313" key="1">
    <source>
        <dbReference type="EMBL" id="RUT12260.1"/>
    </source>
</evidence>
<gene>
    <name evidence="1" type="ORF">DSM107010_24740</name>
</gene>
<reference evidence="1 2" key="1">
    <citation type="journal article" date="2019" name="Genome Biol. Evol.">
        <title>Day and night: Metabolic profiles and evolutionary relationships of six axenic non-marine cyanobacteria.</title>
        <authorList>
            <person name="Will S.E."/>
            <person name="Henke P."/>
            <person name="Boedeker C."/>
            <person name="Huang S."/>
            <person name="Brinkmann H."/>
            <person name="Rohde M."/>
            <person name="Jarek M."/>
            <person name="Friedl T."/>
            <person name="Seufert S."/>
            <person name="Schumacher M."/>
            <person name="Overmann J."/>
            <person name="Neumann-Schaal M."/>
            <person name="Petersen J."/>
        </authorList>
    </citation>
    <scope>NUCLEOTIDE SEQUENCE [LARGE SCALE GENOMIC DNA]</scope>
    <source>
        <strain evidence="1 2">SAG 39.79</strain>
    </source>
</reference>
<dbReference type="Proteomes" id="UP000282574">
    <property type="component" value="Unassembled WGS sequence"/>
</dbReference>
<proteinExistence type="predicted"/>
<dbReference type="RefSeq" id="WP_199755521.1">
    <property type="nucleotide sequence ID" value="NZ_JAVKZF010000002.1"/>
</dbReference>
<accession>A0AB37ULM3</accession>
<sequence>MLIQFFAYLNSIMLLVDTDRKRIQTIVENFAAIDVTTDDDLQMTREVLATELGRVIETKIAVNEIKTRLENLQ</sequence>
<organism evidence="1 2">
    <name type="scientific">Chroococcidiopsis cubana SAG 39.79</name>
    <dbReference type="NCBI Taxonomy" id="388085"/>
    <lineage>
        <taxon>Bacteria</taxon>
        <taxon>Bacillati</taxon>
        <taxon>Cyanobacteriota</taxon>
        <taxon>Cyanophyceae</taxon>
        <taxon>Chroococcidiopsidales</taxon>
        <taxon>Chroococcidiopsidaceae</taxon>
        <taxon>Chroococcidiopsis</taxon>
    </lineage>
</organism>
<dbReference type="EMBL" id="RSCK01000016">
    <property type="protein sequence ID" value="RUT12260.1"/>
    <property type="molecule type" value="Genomic_DNA"/>
</dbReference>
<evidence type="ECO:0000313" key="2">
    <source>
        <dbReference type="Proteomes" id="UP000282574"/>
    </source>
</evidence>
<protein>
    <submittedName>
        <fullName evidence="1">Uncharacterized protein</fullName>
    </submittedName>
</protein>
<name>A0AB37ULM3_9CYAN</name>
<keyword evidence="2" id="KW-1185">Reference proteome</keyword>
<dbReference type="AlphaFoldDB" id="A0AB37ULM3"/>
<comment type="caution">
    <text evidence="1">The sequence shown here is derived from an EMBL/GenBank/DDBJ whole genome shotgun (WGS) entry which is preliminary data.</text>
</comment>